<keyword evidence="2" id="KW-1185">Reference proteome</keyword>
<name>A0ABP4TCC2_9ACTN</name>
<organism evidence="1 2">
    <name type="scientific">Nonomuraea maheshkhaliensis</name>
    <dbReference type="NCBI Taxonomy" id="419590"/>
    <lineage>
        <taxon>Bacteria</taxon>
        <taxon>Bacillati</taxon>
        <taxon>Actinomycetota</taxon>
        <taxon>Actinomycetes</taxon>
        <taxon>Streptosporangiales</taxon>
        <taxon>Streptosporangiaceae</taxon>
        <taxon>Nonomuraea</taxon>
    </lineage>
</organism>
<sequence length="107" mass="11552">MGVLDNLATAYRDAGLPKEAMEACEQGLAIVENGHDRVAMLVNLGRHAAPARLASTSTCPNRGTMTRRSMGIHRWPLAGSASRPFRPWSCTPTTPITISGDRIRPVL</sequence>
<evidence type="ECO:0000313" key="1">
    <source>
        <dbReference type="EMBL" id="GAA1685636.1"/>
    </source>
</evidence>
<dbReference type="Proteomes" id="UP001500064">
    <property type="component" value="Unassembled WGS sequence"/>
</dbReference>
<accession>A0ABP4TCC2</accession>
<evidence type="ECO:0008006" key="3">
    <source>
        <dbReference type="Google" id="ProtNLM"/>
    </source>
</evidence>
<dbReference type="EMBL" id="BAAAMU010000145">
    <property type="protein sequence ID" value="GAA1685636.1"/>
    <property type="molecule type" value="Genomic_DNA"/>
</dbReference>
<comment type="caution">
    <text evidence="1">The sequence shown here is derived from an EMBL/GenBank/DDBJ whole genome shotgun (WGS) entry which is preliminary data.</text>
</comment>
<protein>
    <recommendedName>
        <fullName evidence="3">Tetratricopeptide repeat protein</fullName>
    </recommendedName>
</protein>
<evidence type="ECO:0000313" key="2">
    <source>
        <dbReference type="Proteomes" id="UP001500064"/>
    </source>
</evidence>
<gene>
    <name evidence="1" type="ORF">GCM10009733_097900</name>
</gene>
<reference evidence="2" key="1">
    <citation type="journal article" date="2019" name="Int. J. Syst. Evol. Microbiol.">
        <title>The Global Catalogue of Microorganisms (GCM) 10K type strain sequencing project: providing services to taxonomists for standard genome sequencing and annotation.</title>
        <authorList>
            <consortium name="The Broad Institute Genomics Platform"/>
            <consortium name="The Broad Institute Genome Sequencing Center for Infectious Disease"/>
            <person name="Wu L."/>
            <person name="Ma J."/>
        </authorList>
    </citation>
    <scope>NUCLEOTIDE SEQUENCE [LARGE SCALE GENOMIC DNA]</scope>
    <source>
        <strain evidence="2">JCM 13929</strain>
    </source>
</reference>
<proteinExistence type="predicted"/>